<dbReference type="EMBL" id="LSRX01001018">
    <property type="protein sequence ID" value="OLP84788.1"/>
    <property type="molecule type" value="Genomic_DNA"/>
</dbReference>
<evidence type="ECO:0000313" key="1">
    <source>
        <dbReference type="EMBL" id="OLP84788.1"/>
    </source>
</evidence>
<name>A0A1Q9CPD3_SYMMI</name>
<organism evidence="1 2">
    <name type="scientific">Symbiodinium microadriaticum</name>
    <name type="common">Dinoflagellate</name>
    <name type="synonym">Zooxanthella microadriatica</name>
    <dbReference type="NCBI Taxonomy" id="2951"/>
    <lineage>
        <taxon>Eukaryota</taxon>
        <taxon>Sar</taxon>
        <taxon>Alveolata</taxon>
        <taxon>Dinophyceae</taxon>
        <taxon>Suessiales</taxon>
        <taxon>Symbiodiniaceae</taxon>
        <taxon>Symbiodinium</taxon>
    </lineage>
</organism>
<proteinExistence type="predicted"/>
<sequence>MSVLSIELPSHIQYAALEEILLLQALRNLYQPRQLDPCFALFTRNELVYAAAHLLTEPELSTFLRYTDQLARSLHADTLVQLPPPGMELCRGASRAETIAHAFLTEGTCSLWSAVREVVRDLGYAADRRIIADGYIFRLGLYNKGGLVGLTSETKHHRAVCQLLNTLVIATLGELWIEDPKGCIYLEHHRDGLLRGSAHKTQATASLFHAQKHYHATATLPWNNGDRVVLIAYVARQHACAVQRYGGILEEAGFVLPHREVDSVPGEPNSPVDVAMDHEHSALGEPREAEVEYNFMEHSLHFRFSQTGTSAERQAP</sequence>
<keyword evidence="2" id="KW-1185">Reference proteome</keyword>
<dbReference type="Proteomes" id="UP000186817">
    <property type="component" value="Unassembled WGS sequence"/>
</dbReference>
<protein>
    <submittedName>
        <fullName evidence="1">Uncharacterized protein</fullName>
    </submittedName>
</protein>
<accession>A0A1Q9CPD3</accession>
<gene>
    <name evidence="1" type="ORF">AK812_SmicGene34299</name>
</gene>
<evidence type="ECO:0000313" key="2">
    <source>
        <dbReference type="Proteomes" id="UP000186817"/>
    </source>
</evidence>
<comment type="caution">
    <text evidence="1">The sequence shown here is derived from an EMBL/GenBank/DDBJ whole genome shotgun (WGS) entry which is preliminary data.</text>
</comment>
<dbReference type="OrthoDB" id="10378517at2759"/>
<reference evidence="1 2" key="1">
    <citation type="submission" date="2016-02" db="EMBL/GenBank/DDBJ databases">
        <title>Genome analysis of coral dinoflagellate symbionts highlights evolutionary adaptations to a symbiotic lifestyle.</title>
        <authorList>
            <person name="Aranda M."/>
            <person name="Li Y."/>
            <person name="Liew Y.J."/>
            <person name="Baumgarten S."/>
            <person name="Simakov O."/>
            <person name="Wilson M."/>
            <person name="Piel J."/>
            <person name="Ashoor H."/>
            <person name="Bougouffa S."/>
            <person name="Bajic V.B."/>
            <person name="Ryu T."/>
            <person name="Ravasi T."/>
            <person name="Bayer T."/>
            <person name="Micklem G."/>
            <person name="Kim H."/>
            <person name="Bhak J."/>
            <person name="Lajeunesse T.C."/>
            <person name="Voolstra C.R."/>
        </authorList>
    </citation>
    <scope>NUCLEOTIDE SEQUENCE [LARGE SCALE GENOMIC DNA]</scope>
    <source>
        <strain evidence="1 2">CCMP2467</strain>
    </source>
</reference>
<dbReference type="AlphaFoldDB" id="A0A1Q9CPD3"/>